<proteinExistence type="predicted"/>
<gene>
    <name evidence="2" type="ORF">NEZAVI_LOCUS8072</name>
</gene>
<name>A0A9P0HAJ5_NEZVI</name>
<evidence type="ECO:0000313" key="3">
    <source>
        <dbReference type="Proteomes" id="UP001152798"/>
    </source>
</evidence>
<evidence type="ECO:0000313" key="2">
    <source>
        <dbReference type="EMBL" id="CAH1398420.1"/>
    </source>
</evidence>
<feature type="region of interest" description="Disordered" evidence="1">
    <location>
        <begin position="1"/>
        <end position="41"/>
    </location>
</feature>
<dbReference type="AlphaFoldDB" id="A0A9P0HAJ5"/>
<reference evidence="2" key="1">
    <citation type="submission" date="2022-01" db="EMBL/GenBank/DDBJ databases">
        <authorList>
            <person name="King R."/>
        </authorList>
    </citation>
    <scope>NUCLEOTIDE SEQUENCE</scope>
</reference>
<keyword evidence="3" id="KW-1185">Reference proteome</keyword>
<evidence type="ECO:0000256" key="1">
    <source>
        <dbReference type="SAM" id="MobiDB-lite"/>
    </source>
</evidence>
<protein>
    <submittedName>
        <fullName evidence="2">Uncharacterized protein</fullName>
    </submittedName>
</protein>
<dbReference type="Proteomes" id="UP001152798">
    <property type="component" value="Chromosome 4"/>
</dbReference>
<sequence length="41" mass="4777">MQENSHESPFKSCPRYTEGSDRDQQSGYSPRRQTNAQIMDN</sequence>
<organism evidence="2 3">
    <name type="scientific">Nezara viridula</name>
    <name type="common">Southern green stink bug</name>
    <name type="synonym">Cimex viridulus</name>
    <dbReference type="NCBI Taxonomy" id="85310"/>
    <lineage>
        <taxon>Eukaryota</taxon>
        <taxon>Metazoa</taxon>
        <taxon>Ecdysozoa</taxon>
        <taxon>Arthropoda</taxon>
        <taxon>Hexapoda</taxon>
        <taxon>Insecta</taxon>
        <taxon>Pterygota</taxon>
        <taxon>Neoptera</taxon>
        <taxon>Paraneoptera</taxon>
        <taxon>Hemiptera</taxon>
        <taxon>Heteroptera</taxon>
        <taxon>Panheteroptera</taxon>
        <taxon>Pentatomomorpha</taxon>
        <taxon>Pentatomoidea</taxon>
        <taxon>Pentatomidae</taxon>
        <taxon>Pentatominae</taxon>
        <taxon>Nezara</taxon>
    </lineage>
</organism>
<accession>A0A9P0HAJ5</accession>
<feature type="compositionally biased region" description="Polar residues" evidence="1">
    <location>
        <begin position="25"/>
        <end position="41"/>
    </location>
</feature>
<dbReference type="EMBL" id="OV725080">
    <property type="protein sequence ID" value="CAH1398420.1"/>
    <property type="molecule type" value="Genomic_DNA"/>
</dbReference>